<dbReference type="EMBL" id="JACIEZ010000001">
    <property type="protein sequence ID" value="MBB4063669.1"/>
    <property type="molecule type" value="Genomic_DNA"/>
</dbReference>
<dbReference type="AlphaFoldDB" id="A0A7W6NJM9"/>
<evidence type="ECO:0000313" key="2">
    <source>
        <dbReference type="Proteomes" id="UP000528286"/>
    </source>
</evidence>
<reference evidence="1 2" key="1">
    <citation type="submission" date="2020-08" db="EMBL/GenBank/DDBJ databases">
        <title>Genomic Encyclopedia of Type Strains, Phase IV (KMG-IV): sequencing the most valuable type-strain genomes for metagenomic binning, comparative biology and taxonomic classification.</title>
        <authorList>
            <person name="Goeker M."/>
        </authorList>
    </citation>
    <scope>NUCLEOTIDE SEQUENCE [LARGE SCALE GENOMIC DNA]</scope>
    <source>
        <strain evidence="1 2">DSM 29853</strain>
    </source>
</reference>
<dbReference type="Pfam" id="PF22266">
    <property type="entry name" value="DUF6953"/>
    <property type="match status" value="1"/>
</dbReference>
<evidence type="ECO:0000313" key="1">
    <source>
        <dbReference type="EMBL" id="MBB4063669.1"/>
    </source>
</evidence>
<keyword evidence="2" id="KW-1185">Reference proteome</keyword>
<protein>
    <submittedName>
        <fullName evidence="1">Uncharacterized protein</fullName>
    </submittedName>
</protein>
<accession>A0A7W6NJM9</accession>
<dbReference type="RefSeq" id="WP_183364840.1">
    <property type="nucleotide sequence ID" value="NZ_JACIEZ010000001.1"/>
</dbReference>
<gene>
    <name evidence="1" type="ORF">GGR23_000830</name>
</gene>
<name>A0A7W6NJM9_9HYPH</name>
<dbReference type="InterPro" id="IPR054228">
    <property type="entry name" value="DUF6953"/>
</dbReference>
<dbReference type="Proteomes" id="UP000528286">
    <property type="component" value="Unassembled WGS sequence"/>
</dbReference>
<sequence>MTVQAAARWMASELQKDGTLYQEHAVGHIHDLDEALTITNSNGNLGIRPDVLKAFNKLTPDAVWSRSGRYWRKREDYDIPGRQQP</sequence>
<comment type="caution">
    <text evidence="1">The sequence shown here is derived from an EMBL/GenBank/DDBJ whole genome shotgun (WGS) entry which is preliminary data.</text>
</comment>
<organism evidence="1 2">
    <name type="scientific">Gellertiella hungarica</name>
    <dbReference type="NCBI Taxonomy" id="1572859"/>
    <lineage>
        <taxon>Bacteria</taxon>
        <taxon>Pseudomonadati</taxon>
        <taxon>Pseudomonadota</taxon>
        <taxon>Alphaproteobacteria</taxon>
        <taxon>Hyphomicrobiales</taxon>
        <taxon>Rhizobiaceae</taxon>
        <taxon>Gellertiella</taxon>
    </lineage>
</organism>
<proteinExistence type="predicted"/>